<protein>
    <recommendedName>
        <fullName evidence="5">Pseudouridine synthase</fullName>
        <ecNumber evidence="5">5.4.99.-</ecNumber>
    </recommendedName>
</protein>
<proteinExistence type="inferred from homology"/>
<dbReference type="Gene3D" id="3.10.290.10">
    <property type="entry name" value="RNA-binding S4 domain"/>
    <property type="match status" value="1"/>
</dbReference>
<comment type="similarity">
    <text evidence="1 5">Belongs to the pseudouridine synthase RluA family.</text>
</comment>
<dbReference type="InterPro" id="IPR006145">
    <property type="entry name" value="PsdUridine_synth_RsuA/RluA"/>
</dbReference>
<dbReference type="InterPro" id="IPR002942">
    <property type="entry name" value="S4_RNA-bd"/>
</dbReference>
<dbReference type="Proteomes" id="UP000228711">
    <property type="component" value="Unassembled WGS sequence"/>
</dbReference>
<name>A0A2H0YTW5_9BACT</name>
<keyword evidence="4" id="KW-0694">RNA-binding</keyword>
<accession>A0A2H0YTW5</accession>
<dbReference type="SMART" id="SM00363">
    <property type="entry name" value="S4"/>
    <property type="match status" value="1"/>
</dbReference>
<keyword evidence="2 5" id="KW-0413">Isomerase</keyword>
<dbReference type="EC" id="5.4.99.-" evidence="5"/>
<feature type="active site" evidence="3">
    <location>
        <position position="147"/>
    </location>
</feature>
<dbReference type="Gene3D" id="3.30.2350.10">
    <property type="entry name" value="Pseudouridine synthase"/>
    <property type="match status" value="1"/>
</dbReference>
<evidence type="ECO:0000256" key="4">
    <source>
        <dbReference type="PROSITE-ProRule" id="PRU00182"/>
    </source>
</evidence>
<evidence type="ECO:0000259" key="6">
    <source>
        <dbReference type="SMART" id="SM00363"/>
    </source>
</evidence>
<dbReference type="Pfam" id="PF00849">
    <property type="entry name" value="PseudoU_synth_2"/>
    <property type="match status" value="1"/>
</dbReference>
<evidence type="ECO:0000313" key="7">
    <source>
        <dbReference type="EMBL" id="PIS41938.1"/>
    </source>
</evidence>
<dbReference type="PROSITE" id="PS50889">
    <property type="entry name" value="S4"/>
    <property type="match status" value="1"/>
</dbReference>
<dbReference type="CDD" id="cd02869">
    <property type="entry name" value="PseudoU_synth_RluA_like"/>
    <property type="match status" value="1"/>
</dbReference>
<sequence length="322" mass="36608">MPSFIIDHLYERVRLDQYVVERLIIYSRSQIQSAITSGKILVNGKRVKAHYSLKFKDRVLFDESTVESAPAPRQTVRPESRPVEQPRVVKETAQYYIIEKPAGWLMHKATGEADAPLISDFVLGLDSTLSIVGDKPDIRPGIVHRLDRDVSGLIVVPRTQGFYDHIKQQFIERTVKKTYKALVFGHPVKEEDDIRFRIARSHRKARMAAYPVAHPDGKTATTHFTVLERFQHTTLLRIRIETGRTNQIRVHLAAYNLPIVGDTLYGKLSRSNAELGRVMLHADSLSFFGLDGQRVEFNSDFPMAFVALVEKGRKNMISAKSS</sequence>
<feature type="domain" description="RNA-binding S4" evidence="6">
    <location>
        <begin position="13"/>
        <end position="76"/>
    </location>
</feature>
<dbReference type="PANTHER" id="PTHR21600:SF44">
    <property type="entry name" value="RIBOSOMAL LARGE SUBUNIT PSEUDOURIDINE SYNTHASE D"/>
    <property type="match status" value="1"/>
</dbReference>
<dbReference type="InterPro" id="IPR006225">
    <property type="entry name" value="PsdUridine_synth_RluC/D"/>
</dbReference>
<comment type="catalytic activity">
    <reaction evidence="5">
        <text>a uridine in RNA = a pseudouridine in RNA</text>
        <dbReference type="Rhea" id="RHEA:48348"/>
        <dbReference type="Rhea" id="RHEA-COMP:12068"/>
        <dbReference type="Rhea" id="RHEA-COMP:12069"/>
        <dbReference type="ChEBI" id="CHEBI:65314"/>
        <dbReference type="ChEBI" id="CHEBI:65315"/>
    </reaction>
</comment>
<gene>
    <name evidence="7" type="ORF">COT25_00415</name>
</gene>
<evidence type="ECO:0000256" key="3">
    <source>
        <dbReference type="PIRSR" id="PIRSR606225-1"/>
    </source>
</evidence>
<evidence type="ECO:0000313" key="8">
    <source>
        <dbReference type="Proteomes" id="UP000228711"/>
    </source>
</evidence>
<dbReference type="Pfam" id="PF01479">
    <property type="entry name" value="S4"/>
    <property type="match status" value="1"/>
</dbReference>
<evidence type="ECO:0000256" key="1">
    <source>
        <dbReference type="ARBA" id="ARBA00010876"/>
    </source>
</evidence>
<dbReference type="InterPro" id="IPR050188">
    <property type="entry name" value="RluA_PseudoU_synthase"/>
</dbReference>
<comment type="function">
    <text evidence="5">Responsible for synthesis of pseudouridine from uracil.</text>
</comment>
<evidence type="ECO:0000256" key="2">
    <source>
        <dbReference type="ARBA" id="ARBA00023235"/>
    </source>
</evidence>
<dbReference type="GO" id="GO:0000455">
    <property type="term" value="P:enzyme-directed rRNA pseudouridine synthesis"/>
    <property type="evidence" value="ECO:0007669"/>
    <property type="project" value="UniProtKB-ARBA"/>
</dbReference>
<dbReference type="SUPFAM" id="SSF55174">
    <property type="entry name" value="Alpha-L RNA-binding motif"/>
    <property type="match status" value="1"/>
</dbReference>
<dbReference type="EMBL" id="PEXV01000012">
    <property type="protein sequence ID" value="PIS41938.1"/>
    <property type="molecule type" value="Genomic_DNA"/>
</dbReference>
<dbReference type="SUPFAM" id="SSF55120">
    <property type="entry name" value="Pseudouridine synthase"/>
    <property type="match status" value="1"/>
</dbReference>
<dbReference type="AlphaFoldDB" id="A0A2H0YTW5"/>
<dbReference type="InterPro" id="IPR020103">
    <property type="entry name" value="PsdUridine_synth_cat_dom_sf"/>
</dbReference>
<dbReference type="PANTHER" id="PTHR21600">
    <property type="entry name" value="MITOCHONDRIAL RNA PSEUDOURIDINE SYNTHASE"/>
    <property type="match status" value="1"/>
</dbReference>
<reference evidence="8" key="1">
    <citation type="submission" date="2017-09" db="EMBL/GenBank/DDBJ databases">
        <title>Depth-based differentiation of microbial function through sediment-hosted aquifers and enrichment of novel symbionts in the deep terrestrial subsurface.</title>
        <authorList>
            <person name="Probst A.J."/>
            <person name="Ladd B."/>
            <person name="Jarett J.K."/>
            <person name="Geller-Mcgrath D.E."/>
            <person name="Sieber C.M.K."/>
            <person name="Emerson J.B."/>
            <person name="Anantharaman K."/>
            <person name="Thomas B.C."/>
            <person name="Malmstrom R."/>
            <person name="Stieglmeier M."/>
            <person name="Klingl A."/>
            <person name="Woyke T."/>
            <person name="Ryan C.M."/>
            <person name="Banfield J.F."/>
        </authorList>
    </citation>
    <scope>NUCLEOTIDE SEQUENCE [LARGE SCALE GENOMIC DNA]</scope>
</reference>
<dbReference type="GO" id="GO:0120159">
    <property type="term" value="F:rRNA pseudouridine synthase activity"/>
    <property type="evidence" value="ECO:0007669"/>
    <property type="project" value="UniProtKB-ARBA"/>
</dbReference>
<comment type="caution">
    <text evidence="7">The sequence shown here is derived from an EMBL/GenBank/DDBJ whole genome shotgun (WGS) entry which is preliminary data.</text>
</comment>
<organism evidence="7 8">
    <name type="scientific">Candidatus Kerfeldbacteria bacterium CG08_land_8_20_14_0_20_42_7</name>
    <dbReference type="NCBI Taxonomy" id="2014245"/>
    <lineage>
        <taxon>Bacteria</taxon>
        <taxon>Candidatus Kerfeldiibacteriota</taxon>
    </lineage>
</organism>
<dbReference type="CDD" id="cd00165">
    <property type="entry name" value="S4"/>
    <property type="match status" value="1"/>
</dbReference>
<evidence type="ECO:0000256" key="5">
    <source>
        <dbReference type="RuleBase" id="RU362028"/>
    </source>
</evidence>
<dbReference type="GO" id="GO:0003723">
    <property type="term" value="F:RNA binding"/>
    <property type="evidence" value="ECO:0007669"/>
    <property type="project" value="UniProtKB-KW"/>
</dbReference>
<dbReference type="NCBIfam" id="TIGR00005">
    <property type="entry name" value="rluA_subfam"/>
    <property type="match status" value="1"/>
</dbReference>
<dbReference type="InterPro" id="IPR036986">
    <property type="entry name" value="S4_RNA-bd_sf"/>
</dbReference>